<protein>
    <submittedName>
        <fullName evidence="2">Uncharacterized protein</fullName>
    </submittedName>
</protein>
<sequence length="121" mass="13697">MAHHQQHGPGRGDDRGPTCTSPRQGDRGDIRDRRKEEKWDPERSYQISGSPPEPATTTNTPWVFTSNEHFLVSLAPSLDRLPPHEQGFSRDGPNFLSFLLSMSLHYTSLTKVFVYLSPTMC</sequence>
<comment type="caution">
    <text evidence="2">The sequence shown here is derived from an EMBL/GenBank/DDBJ whole genome shotgun (WGS) entry which is preliminary data.</text>
</comment>
<reference evidence="2 3" key="1">
    <citation type="submission" date="2021-06" db="EMBL/GenBank/DDBJ databases">
        <authorList>
            <person name="Palmer J.M."/>
        </authorList>
    </citation>
    <scope>NUCLEOTIDE SEQUENCE [LARGE SCALE GENOMIC DNA]</scope>
    <source>
        <strain evidence="2 3">MEX-2019</strain>
        <tissue evidence="2">Muscle</tissue>
    </source>
</reference>
<organism evidence="2 3">
    <name type="scientific">Crenichthys baileyi</name>
    <name type="common">White River springfish</name>
    <dbReference type="NCBI Taxonomy" id="28760"/>
    <lineage>
        <taxon>Eukaryota</taxon>
        <taxon>Metazoa</taxon>
        <taxon>Chordata</taxon>
        <taxon>Craniata</taxon>
        <taxon>Vertebrata</taxon>
        <taxon>Euteleostomi</taxon>
        <taxon>Actinopterygii</taxon>
        <taxon>Neopterygii</taxon>
        <taxon>Teleostei</taxon>
        <taxon>Neoteleostei</taxon>
        <taxon>Acanthomorphata</taxon>
        <taxon>Ovalentaria</taxon>
        <taxon>Atherinomorphae</taxon>
        <taxon>Cyprinodontiformes</taxon>
        <taxon>Goodeidae</taxon>
        <taxon>Crenichthys</taxon>
    </lineage>
</organism>
<proteinExistence type="predicted"/>
<gene>
    <name evidence="2" type="ORF">CRENBAI_002354</name>
</gene>
<feature type="compositionally biased region" description="Basic and acidic residues" evidence="1">
    <location>
        <begin position="24"/>
        <end position="43"/>
    </location>
</feature>
<dbReference type="AlphaFoldDB" id="A0AAV9SMI1"/>
<evidence type="ECO:0000256" key="1">
    <source>
        <dbReference type="SAM" id="MobiDB-lite"/>
    </source>
</evidence>
<accession>A0AAV9SMI1</accession>
<name>A0AAV9SMI1_9TELE</name>
<feature type="region of interest" description="Disordered" evidence="1">
    <location>
        <begin position="1"/>
        <end position="61"/>
    </location>
</feature>
<dbReference type="EMBL" id="JAHHUM010000109">
    <property type="protein sequence ID" value="KAK5622506.1"/>
    <property type="molecule type" value="Genomic_DNA"/>
</dbReference>
<feature type="compositionally biased region" description="Polar residues" evidence="1">
    <location>
        <begin position="45"/>
        <end position="61"/>
    </location>
</feature>
<keyword evidence="3" id="KW-1185">Reference proteome</keyword>
<evidence type="ECO:0000313" key="3">
    <source>
        <dbReference type="Proteomes" id="UP001311232"/>
    </source>
</evidence>
<evidence type="ECO:0000313" key="2">
    <source>
        <dbReference type="EMBL" id="KAK5622506.1"/>
    </source>
</evidence>
<dbReference type="Proteomes" id="UP001311232">
    <property type="component" value="Unassembled WGS sequence"/>
</dbReference>